<dbReference type="Gene3D" id="2.30.30.40">
    <property type="entry name" value="SH3 Domains"/>
    <property type="match status" value="1"/>
</dbReference>
<dbReference type="PROSITE" id="PS50851">
    <property type="entry name" value="CHEW"/>
    <property type="match status" value="1"/>
</dbReference>
<reference evidence="3" key="1">
    <citation type="submission" date="2019-10" db="EMBL/GenBank/DDBJ databases">
        <title>Lacipirellula parvula gen. nov., sp. nov., representing a lineage of planctomycetes widespread in freshwater anoxic habitats, and description of the family Lacipirellulaceae.</title>
        <authorList>
            <person name="Dedysh S.N."/>
            <person name="Kulichevskaya I.S."/>
            <person name="Beletsky A.V."/>
            <person name="Rakitin A.L."/>
            <person name="Mardanov A.V."/>
            <person name="Ivanova A.A."/>
            <person name="Saltykova V.X."/>
            <person name="Rijpstra W.I.C."/>
            <person name="Sinninghe Damste J.S."/>
            <person name="Ravin N.V."/>
        </authorList>
    </citation>
    <scope>NUCLEOTIDE SEQUENCE [LARGE SCALE GENOMIC DNA]</scope>
    <source>
        <strain evidence="3">PX69</strain>
    </source>
</reference>
<gene>
    <name evidence="2" type="ORF">PLANPX_0808</name>
</gene>
<dbReference type="InterPro" id="IPR002545">
    <property type="entry name" value="CheW-lke_dom"/>
</dbReference>
<proteinExistence type="predicted"/>
<dbReference type="Pfam" id="PF01584">
    <property type="entry name" value="CheW"/>
    <property type="match status" value="1"/>
</dbReference>
<keyword evidence="3" id="KW-1185">Reference proteome</keyword>
<evidence type="ECO:0000313" key="3">
    <source>
        <dbReference type="Proteomes" id="UP000326837"/>
    </source>
</evidence>
<organism evidence="2 3">
    <name type="scientific">Lacipirellula parvula</name>
    <dbReference type="NCBI Taxonomy" id="2650471"/>
    <lineage>
        <taxon>Bacteria</taxon>
        <taxon>Pseudomonadati</taxon>
        <taxon>Planctomycetota</taxon>
        <taxon>Planctomycetia</taxon>
        <taxon>Pirellulales</taxon>
        <taxon>Lacipirellulaceae</taxon>
        <taxon>Lacipirellula</taxon>
    </lineage>
</organism>
<dbReference type="SMART" id="SM00260">
    <property type="entry name" value="CheW"/>
    <property type="match status" value="1"/>
</dbReference>
<dbReference type="InterPro" id="IPR039315">
    <property type="entry name" value="CheW"/>
</dbReference>
<dbReference type="GO" id="GO:0006935">
    <property type="term" value="P:chemotaxis"/>
    <property type="evidence" value="ECO:0007669"/>
    <property type="project" value="InterPro"/>
</dbReference>
<protein>
    <submittedName>
        <fullName evidence="2">CheW</fullName>
    </submittedName>
</protein>
<dbReference type="SUPFAM" id="SSF50341">
    <property type="entry name" value="CheW-like"/>
    <property type="match status" value="1"/>
</dbReference>
<dbReference type="Proteomes" id="UP000326837">
    <property type="component" value="Chromosome"/>
</dbReference>
<dbReference type="EMBL" id="AP021861">
    <property type="protein sequence ID" value="BBO31196.1"/>
    <property type="molecule type" value="Genomic_DNA"/>
</dbReference>
<dbReference type="KEGG" id="lpav:PLANPX_0808"/>
<dbReference type="GO" id="GO:0005829">
    <property type="term" value="C:cytosol"/>
    <property type="evidence" value="ECO:0007669"/>
    <property type="project" value="TreeGrafter"/>
</dbReference>
<evidence type="ECO:0000313" key="2">
    <source>
        <dbReference type="EMBL" id="BBO31196.1"/>
    </source>
</evidence>
<dbReference type="Gene3D" id="2.40.50.180">
    <property type="entry name" value="CheA-289, Domain 4"/>
    <property type="match status" value="1"/>
</dbReference>
<dbReference type="PANTHER" id="PTHR22617:SF23">
    <property type="entry name" value="CHEMOTAXIS PROTEIN CHEW"/>
    <property type="match status" value="1"/>
</dbReference>
<dbReference type="InterPro" id="IPR036061">
    <property type="entry name" value="CheW-like_dom_sf"/>
</dbReference>
<evidence type="ECO:0000259" key="1">
    <source>
        <dbReference type="PROSITE" id="PS50851"/>
    </source>
</evidence>
<sequence>MCAIIERRLLAIDAGNQPTQGRNMSNSEVKLAPQSQRQADAGTIQVVSFRLANEEYGIEITKVQEIILVGEITRVPQTSPYIKGLINLRSTVIPIVDLRLRFGMPEEAATDETRIMVMNVGDKTTGIIVDAVSEVLRISREQMAPPPPTVSGLGRDYLTGLAKLEKRLLILLDVDRLLSEVTAATSTAA</sequence>
<feature type="domain" description="CheW-like" evidence="1">
    <location>
        <begin position="43"/>
        <end position="183"/>
    </location>
</feature>
<dbReference type="CDD" id="cd00732">
    <property type="entry name" value="CheW"/>
    <property type="match status" value="1"/>
</dbReference>
<dbReference type="PANTHER" id="PTHR22617">
    <property type="entry name" value="CHEMOTAXIS SENSOR HISTIDINE KINASE-RELATED"/>
    <property type="match status" value="1"/>
</dbReference>
<dbReference type="GO" id="GO:0007165">
    <property type="term" value="P:signal transduction"/>
    <property type="evidence" value="ECO:0007669"/>
    <property type="project" value="InterPro"/>
</dbReference>
<accession>A0A5K7XA45</accession>
<name>A0A5K7XA45_9BACT</name>
<dbReference type="AlphaFoldDB" id="A0A5K7XA45"/>